<keyword evidence="2" id="KW-0812">Transmembrane</keyword>
<dbReference type="InterPro" id="IPR045864">
    <property type="entry name" value="aa-tRNA-synth_II/BPL/LPL"/>
</dbReference>
<comment type="caution">
    <text evidence="3">The sequence shown here is derived from an EMBL/GenBank/DDBJ whole genome shotgun (WGS) entry which is preliminary data.</text>
</comment>
<keyword evidence="1" id="KW-0175">Coiled coil</keyword>
<feature type="coiled-coil region" evidence="1">
    <location>
        <begin position="65"/>
        <end position="102"/>
    </location>
</feature>
<reference evidence="3 4" key="1">
    <citation type="submission" date="2024-08" db="EMBL/GenBank/DDBJ databases">
        <title>Insights into the chromosomal genome structure of Flemingia macrophylla.</title>
        <authorList>
            <person name="Ding Y."/>
            <person name="Zhao Y."/>
            <person name="Bi W."/>
            <person name="Wu M."/>
            <person name="Zhao G."/>
            <person name="Gong Y."/>
            <person name="Li W."/>
            <person name="Zhang P."/>
        </authorList>
    </citation>
    <scope>NUCLEOTIDE SEQUENCE [LARGE SCALE GENOMIC DNA]</scope>
    <source>
        <strain evidence="3">DYQJB</strain>
        <tissue evidence="3">Leaf</tissue>
    </source>
</reference>
<feature type="transmembrane region" description="Helical" evidence="2">
    <location>
        <begin position="17"/>
        <end position="36"/>
    </location>
</feature>
<accession>A0ABD1MZ13</accession>
<evidence type="ECO:0000256" key="2">
    <source>
        <dbReference type="SAM" id="Phobius"/>
    </source>
</evidence>
<keyword evidence="2" id="KW-1133">Transmembrane helix</keyword>
<evidence type="ECO:0000313" key="4">
    <source>
        <dbReference type="Proteomes" id="UP001603857"/>
    </source>
</evidence>
<dbReference type="AlphaFoldDB" id="A0ABD1MZ13"/>
<dbReference type="PANTHER" id="PTHR11778">
    <property type="entry name" value="SERYL-TRNA SYNTHETASE"/>
    <property type="match status" value="1"/>
</dbReference>
<protein>
    <submittedName>
        <fullName evidence="3">Uncharacterized protein</fullName>
    </submittedName>
</protein>
<dbReference type="Proteomes" id="UP001603857">
    <property type="component" value="Unassembled WGS sequence"/>
</dbReference>
<name>A0ABD1MZ13_9FABA</name>
<keyword evidence="4" id="KW-1185">Reference proteome</keyword>
<evidence type="ECO:0000313" key="3">
    <source>
        <dbReference type="EMBL" id="KAL2341053.1"/>
    </source>
</evidence>
<gene>
    <name evidence="3" type="ORF">Fmac_008993</name>
</gene>
<sequence>MVNCWCSIVIAPPLLLLRWWSSSIVVWVVILLWHIFDCGPRFVFLQLYSSSHSAYSLQQMSQFELENLHKEFNKINKEVSKLKHLIKESEETKKSIADKEANNVVVRSWGEKRVEPKLKNHVDLVKLLEIADTNKGADVAGGRGFHLK</sequence>
<keyword evidence="2" id="KW-0472">Membrane</keyword>
<organism evidence="3 4">
    <name type="scientific">Flemingia macrophylla</name>
    <dbReference type="NCBI Taxonomy" id="520843"/>
    <lineage>
        <taxon>Eukaryota</taxon>
        <taxon>Viridiplantae</taxon>
        <taxon>Streptophyta</taxon>
        <taxon>Embryophyta</taxon>
        <taxon>Tracheophyta</taxon>
        <taxon>Spermatophyta</taxon>
        <taxon>Magnoliopsida</taxon>
        <taxon>eudicotyledons</taxon>
        <taxon>Gunneridae</taxon>
        <taxon>Pentapetalae</taxon>
        <taxon>rosids</taxon>
        <taxon>fabids</taxon>
        <taxon>Fabales</taxon>
        <taxon>Fabaceae</taxon>
        <taxon>Papilionoideae</taxon>
        <taxon>50 kb inversion clade</taxon>
        <taxon>NPAAA clade</taxon>
        <taxon>indigoferoid/millettioid clade</taxon>
        <taxon>Phaseoleae</taxon>
        <taxon>Flemingia</taxon>
    </lineage>
</organism>
<evidence type="ECO:0000256" key="1">
    <source>
        <dbReference type="SAM" id="Coils"/>
    </source>
</evidence>
<dbReference type="Gene3D" id="3.30.930.10">
    <property type="entry name" value="Bira Bifunctional Protein, Domain 2"/>
    <property type="match status" value="1"/>
</dbReference>
<dbReference type="EMBL" id="JBGMDY010000003">
    <property type="protein sequence ID" value="KAL2341053.1"/>
    <property type="molecule type" value="Genomic_DNA"/>
</dbReference>
<proteinExistence type="predicted"/>
<dbReference type="InterPro" id="IPR002317">
    <property type="entry name" value="Ser-tRNA-ligase_type_1"/>
</dbReference>